<name>A0A8J6PDJ9_9FIRM</name>
<dbReference type="InterPro" id="IPR027417">
    <property type="entry name" value="P-loop_NTPase"/>
</dbReference>
<comment type="caution">
    <text evidence="1">The sequence shown here is derived from an EMBL/GenBank/DDBJ whole genome shotgun (WGS) entry which is preliminary data.</text>
</comment>
<dbReference type="Proteomes" id="UP000632659">
    <property type="component" value="Unassembled WGS sequence"/>
</dbReference>
<dbReference type="PANTHER" id="PTHR11669">
    <property type="entry name" value="REPLICATION FACTOR C / DNA POLYMERASE III GAMMA-TAU SUBUNIT"/>
    <property type="match status" value="1"/>
</dbReference>
<dbReference type="Gene3D" id="3.40.50.300">
    <property type="entry name" value="P-loop containing nucleotide triphosphate hydrolases"/>
    <property type="match status" value="1"/>
</dbReference>
<dbReference type="EMBL" id="JACRTL010000004">
    <property type="protein sequence ID" value="MBC8611243.1"/>
    <property type="molecule type" value="Genomic_DNA"/>
</dbReference>
<dbReference type="Pfam" id="PF13177">
    <property type="entry name" value="DNA_pol3_delta2"/>
    <property type="match status" value="1"/>
</dbReference>
<evidence type="ECO:0000313" key="1">
    <source>
        <dbReference type="EMBL" id="MBC8611243.1"/>
    </source>
</evidence>
<protein>
    <submittedName>
        <fullName evidence="1">DNA polymerase III subunit</fullName>
    </submittedName>
</protein>
<proteinExistence type="predicted"/>
<dbReference type="AlphaFoldDB" id="A0A8J6PDJ9"/>
<dbReference type="InterPro" id="IPR050238">
    <property type="entry name" value="DNA_Rep/Repair_Clamp_Loader"/>
</dbReference>
<reference evidence="1" key="1">
    <citation type="submission" date="2020-08" db="EMBL/GenBank/DDBJ databases">
        <title>Genome public.</title>
        <authorList>
            <person name="Liu C."/>
            <person name="Sun Q."/>
        </authorList>
    </citation>
    <scope>NUCLEOTIDE SEQUENCE</scope>
    <source>
        <strain evidence="1">NSJ-15</strain>
    </source>
</reference>
<organism evidence="1 2">
    <name type="scientific">Massiliimalia timonensis</name>
    <dbReference type="NCBI Taxonomy" id="1987501"/>
    <lineage>
        <taxon>Bacteria</taxon>
        <taxon>Bacillati</taxon>
        <taxon>Bacillota</taxon>
        <taxon>Clostridia</taxon>
        <taxon>Eubacteriales</taxon>
        <taxon>Oscillospiraceae</taxon>
        <taxon>Massiliimalia</taxon>
    </lineage>
</organism>
<dbReference type="GO" id="GO:0006261">
    <property type="term" value="P:DNA-templated DNA replication"/>
    <property type="evidence" value="ECO:0007669"/>
    <property type="project" value="TreeGrafter"/>
</dbReference>
<keyword evidence="2" id="KW-1185">Reference proteome</keyword>
<evidence type="ECO:0000313" key="2">
    <source>
        <dbReference type="Proteomes" id="UP000632659"/>
    </source>
</evidence>
<accession>A0A8J6PDJ9</accession>
<dbReference type="SUPFAM" id="SSF52540">
    <property type="entry name" value="P-loop containing nucleoside triphosphate hydrolases"/>
    <property type="match status" value="1"/>
</dbReference>
<dbReference type="RefSeq" id="WP_154825591.1">
    <property type="nucleotide sequence ID" value="NZ_JACRTL010000004.1"/>
</dbReference>
<gene>
    <name evidence="1" type="ORF">H8702_08965</name>
</gene>
<sequence>MSELFFGNDAAKVILKKAAGSQDHHHAYLLYGEDGLGKKTLARLFAEAFLCTGEDKPCGRCPACKKMEHGTHPDFQMIVGEKKNSIHIDSVRKIRQDCVVKPNDGSVKVYLIANIQDMTEEAFNAFLKTLEEPPLHTVFLLTAANLDLLPETIVSRVFPVPVYPLPDRLLCRALKERLPKLSDDEAERAAELAGGNLGKAIACVQSEEFTQRSGLLEQFVKALYAKREYDVLKVLAVYEKDREQQRQFLGEIVSLLRRALLAKTGGAVYSGKGLPFGPQRLVKLIALTEEVRGKLSTNANAGILSAYYCAEIWQMIG</sequence>
<dbReference type="PANTHER" id="PTHR11669:SF8">
    <property type="entry name" value="DNA POLYMERASE III SUBUNIT DELTA"/>
    <property type="match status" value="1"/>
</dbReference>